<evidence type="ECO:0000313" key="3">
    <source>
        <dbReference type="Proteomes" id="UP001596022"/>
    </source>
</evidence>
<protein>
    <submittedName>
        <fullName evidence="2">Polysaccharide deacetylase family protein</fullName>
        <ecNumber evidence="2">3.-.-.-</ecNumber>
    </submittedName>
</protein>
<accession>A0ABV9GK89</accession>
<keyword evidence="3" id="KW-1185">Reference proteome</keyword>
<dbReference type="PROSITE" id="PS51677">
    <property type="entry name" value="NODB"/>
    <property type="match status" value="1"/>
</dbReference>
<gene>
    <name evidence="2" type="ORF">ACFO4N_06390</name>
</gene>
<dbReference type="InterPro" id="IPR002509">
    <property type="entry name" value="NODB_dom"/>
</dbReference>
<evidence type="ECO:0000313" key="2">
    <source>
        <dbReference type="EMBL" id="MFC4618358.1"/>
    </source>
</evidence>
<dbReference type="InterPro" id="IPR011330">
    <property type="entry name" value="Glyco_hydro/deAcase_b/a-brl"/>
</dbReference>
<feature type="domain" description="NodB homology" evidence="1">
    <location>
        <begin position="9"/>
        <end position="131"/>
    </location>
</feature>
<dbReference type="CDD" id="cd10917">
    <property type="entry name" value="CE4_NodB_like_6s_7s"/>
    <property type="match status" value="1"/>
</dbReference>
<reference evidence="3" key="1">
    <citation type="journal article" date="2019" name="Int. J. Syst. Evol. Microbiol.">
        <title>The Global Catalogue of Microorganisms (GCM) 10K type strain sequencing project: providing services to taxonomists for standard genome sequencing and annotation.</title>
        <authorList>
            <consortium name="The Broad Institute Genomics Platform"/>
            <consortium name="The Broad Institute Genome Sequencing Center for Infectious Disease"/>
            <person name="Wu L."/>
            <person name="Ma J."/>
        </authorList>
    </citation>
    <scope>NUCLEOTIDE SEQUENCE [LARGE SCALE GENOMIC DNA]</scope>
    <source>
        <strain evidence="3">CGMCC 1.16306</strain>
    </source>
</reference>
<comment type="caution">
    <text evidence="2">The sequence shown here is derived from an EMBL/GenBank/DDBJ whole genome shotgun (WGS) entry which is preliminary data.</text>
</comment>
<organism evidence="2 3">
    <name type="scientific">Camelliibacillus cellulosilyticus</name>
    <dbReference type="NCBI Taxonomy" id="2174486"/>
    <lineage>
        <taxon>Bacteria</taxon>
        <taxon>Bacillati</taxon>
        <taxon>Bacillota</taxon>
        <taxon>Bacilli</taxon>
        <taxon>Bacillales</taxon>
        <taxon>Sporolactobacillaceae</taxon>
        <taxon>Camelliibacillus</taxon>
    </lineage>
</organism>
<evidence type="ECO:0000259" key="1">
    <source>
        <dbReference type="PROSITE" id="PS51677"/>
    </source>
</evidence>
<name>A0ABV9GK89_9BACL</name>
<dbReference type="GO" id="GO:0016787">
    <property type="term" value="F:hydrolase activity"/>
    <property type="evidence" value="ECO:0007669"/>
    <property type="project" value="UniProtKB-KW"/>
</dbReference>
<dbReference type="Gene3D" id="3.20.20.370">
    <property type="entry name" value="Glycoside hydrolase/deacetylase"/>
    <property type="match status" value="1"/>
</dbReference>
<keyword evidence="2" id="KW-0378">Hydrolase</keyword>
<proteinExistence type="predicted"/>
<dbReference type="RefSeq" id="WP_376845353.1">
    <property type="nucleotide sequence ID" value="NZ_JBHSFW010000001.1"/>
</dbReference>
<dbReference type="SUPFAM" id="SSF88713">
    <property type="entry name" value="Glycoside hydrolase/deacetylase"/>
    <property type="match status" value="1"/>
</dbReference>
<sequence>MWDVPTSKKLVALTFDDGPHPGFTPEILDVLKKYNAKATFFVVGNRAERYPGVLKREVSEGHEIGNHTYSHTRLNHLSNPKAWQNEIEKTDTLIQNFQGAHLKLLRPPEGILSEAIINVAVKKHYEIILWS</sequence>
<dbReference type="EC" id="3.-.-.-" evidence="2"/>
<dbReference type="Proteomes" id="UP001596022">
    <property type="component" value="Unassembled WGS sequence"/>
</dbReference>
<dbReference type="Pfam" id="PF01522">
    <property type="entry name" value="Polysacc_deac_1"/>
    <property type="match status" value="1"/>
</dbReference>
<dbReference type="EMBL" id="JBHSFW010000001">
    <property type="protein sequence ID" value="MFC4618358.1"/>
    <property type="molecule type" value="Genomic_DNA"/>
</dbReference>
<dbReference type="PANTHER" id="PTHR10587">
    <property type="entry name" value="GLYCOSYL TRANSFERASE-RELATED"/>
    <property type="match status" value="1"/>
</dbReference>
<dbReference type="InterPro" id="IPR050248">
    <property type="entry name" value="Polysacc_deacetylase_ArnD"/>
</dbReference>